<dbReference type="SUPFAM" id="SSF103190">
    <property type="entry name" value="Sensory domain-like"/>
    <property type="match status" value="2"/>
</dbReference>
<reference evidence="7" key="1">
    <citation type="journal article" date="2014" name="Int. J. Syst. Evol. Microbiol.">
        <title>Complete genome sequence of Corynebacterium casei LMG S-19264T (=DSM 44701T), isolated from a smear-ripened cheese.</title>
        <authorList>
            <consortium name="US DOE Joint Genome Institute (JGI-PGF)"/>
            <person name="Walter F."/>
            <person name="Albersmeier A."/>
            <person name="Kalinowski J."/>
            <person name="Ruckert C."/>
        </authorList>
    </citation>
    <scope>NUCLEOTIDE SEQUENCE</scope>
    <source>
        <strain evidence="7">CCM 8433</strain>
    </source>
</reference>
<dbReference type="Gene3D" id="1.10.287.950">
    <property type="entry name" value="Methyl-accepting chemotaxis protein"/>
    <property type="match status" value="1"/>
</dbReference>
<evidence type="ECO:0000256" key="2">
    <source>
        <dbReference type="ARBA" id="ARBA00029447"/>
    </source>
</evidence>
<dbReference type="EMBL" id="BMDT01000001">
    <property type="protein sequence ID" value="GGI64647.1"/>
    <property type="molecule type" value="Genomic_DNA"/>
</dbReference>
<dbReference type="Gene3D" id="6.10.340.10">
    <property type="match status" value="1"/>
</dbReference>
<proteinExistence type="inferred from homology"/>
<evidence type="ECO:0000256" key="1">
    <source>
        <dbReference type="ARBA" id="ARBA00023224"/>
    </source>
</evidence>
<dbReference type="InterPro" id="IPR004089">
    <property type="entry name" value="MCPsignal_dom"/>
</dbReference>
<dbReference type="GO" id="GO:0016020">
    <property type="term" value="C:membrane"/>
    <property type="evidence" value="ECO:0007669"/>
    <property type="project" value="InterPro"/>
</dbReference>
<dbReference type="SUPFAM" id="SSF58104">
    <property type="entry name" value="Methyl-accepting chemotaxis protein (MCP) signaling domain"/>
    <property type="match status" value="1"/>
</dbReference>
<evidence type="ECO:0000256" key="4">
    <source>
        <dbReference type="SAM" id="Phobius"/>
    </source>
</evidence>
<organism evidence="7 8">
    <name type="scientific">Enterococcus alcedinis</name>
    <dbReference type="NCBI Taxonomy" id="1274384"/>
    <lineage>
        <taxon>Bacteria</taxon>
        <taxon>Bacillati</taxon>
        <taxon>Bacillota</taxon>
        <taxon>Bacilli</taxon>
        <taxon>Lactobacillales</taxon>
        <taxon>Enterococcaceae</taxon>
        <taxon>Enterococcus</taxon>
    </lineage>
</organism>
<name>A0A917JEJ0_9ENTE</name>
<evidence type="ECO:0008006" key="9">
    <source>
        <dbReference type="Google" id="ProtNLM"/>
    </source>
</evidence>
<dbReference type="Pfam" id="PF00015">
    <property type="entry name" value="MCPsignal"/>
    <property type="match status" value="1"/>
</dbReference>
<dbReference type="PANTHER" id="PTHR32089:SF112">
    <property type="entry name" value="LYSOZYME-LIKE PROTEIN-RELATED"/>
    <property type="match status" value="1"/>
</dbReference>
<evidence type="ECO:0000313" key="8">
    <source>
        <dbReference type="Proteomes" id="UP000622610"/>
    </source>
</evidence>
<dbReference type="Gene3D" id="3.30.450.20">
    <property type="entry name" value="PAS domain"/>
    <property type="match status" value="1"/>
</dbReference>
<dbReference type="Proteomes" id="UP000622610">
    <property type="component" value="Unassembled WGS sequence"/>
</dbReference>
<dbReference type="PANTHER" id="PTHR32089">
    <property type="entry name" value="METHYL-ACCEPTING CHEMOTAXIS PROTEIN MCPB"/>
    <property type="match status" value="1"/>
</dbReference>
<dbReference type="RefSeq" id="WP_188366494.1">
    <property type="nucleotide sequence ID" value="NZ_BMDT01000001.1"/>
</dbReference>
<keyword evidence="4" id="KW-1133">Transmembrane helix</keyword>
<reference evidence="7" key="2">
    <citation type="submission" date="2020-09" db="EMBL/GenBank/DDBJ databases">
        <authorList>
            <person name="Sun Q."/>
            <person name="Sedlacek I."/>
        </authorList>
    </citation>
    <scope>NUCLEOTIDE SEQUENCE</scope>
    <source>
        <strain evidence="7">CCM 8433</strain>
    </source>
</reference>
<dbReference type="SMART" id="SM00283">
    <property type="entry name" value="MA"/>
    <property type="match status" value="1"/>
</dbReference>
<keyword evidence="4" id="KW-0472">Membrane</keyword>
<comment type="similarity">
    <text evidence="2">Belongs to the methyl-accepting chemotaxis (MCP) protein family.</text>
</comment>
<feature type="transmembrane region" description="Helical" evidence="4">
    <location>
        <begin position="12"/>
        <end position="38"/>
    </location>
</feature>
<evidence type="ECO:0000256" key="3">
    <source>
        <dbReference type="PROSITE-ProRule" id="PRU00284"/>
    </source>
</evidence>
<protein>
    <recommendedName>
        <fullName evidence="9">Methyl-accepting chemotaxis protein</fullName>
    </recommendedName>
</protein>
<dbReference type="GO" id="GO:0007165">
    <property type="term" value="P:signal transduction"/>
    <property type="evidence" value="ECO:0007669"/>
    <property type="project" value="UniProtKB-KW"/>
</dbReference>
<accession>A0A917JEJ0</accession>
<evidence type="ECO:0000313" key="7">
    <source>
        <dbReference type="EMBL" id="GGI64647.1"/>
    </source>
</evidence>
<dbReference type="PROSITE" id="PS50885">
    <property type="entry name" value="HAMP"/>
    <property type="match status" value="1"/>
</dbReference>
<sequence>MKKEKSLRRSTIKVKLVIIPLIVVLLVITGIGAITSYFTRDSLLSEMRSNGIATSEKFIDRIEDNTNSLNQMTEMLDNTIRTTNNTIQISMAHLDNAFIEALVAGSDVDEIYVYDRNGKVLHTNISDFIGWRASSGDRMYDFIQSGESEVMDEIVQDGETGQFIKYGYFKIGNQGYVQVGILADTIQELTETFSYQRLVDIMAADDGIVYVMFIDNNLVATAHSDHEEIGKVYEDEGAVSAVVNKEIYAESWDYGEEKIAVYDIVHPATINGEHVGAFSIGYAMENIQSSIQKNIMVAAVSALAAFAILGVVLYRSSNDAVKVINKLKEQMGFMAASDFSNELPSDLLAQTDEFGEISQAVSSMQGAVKDVIGSVMEASEQLASSSEELTAISQQSAVAAEEVATVIEEIAKGASTQAKETEQGVQAIMHLGELVIANKGYIEELNESTQQVDVLKDQGLDILGELVEKTQNNSRSSKEVYDIIVETNESAQQIARASAMIQNIADQTNLLALNAAIEAARAGDSGRGFAVVADEIGKLAEQSRQFTGEISTIIQELTTKTATGVETMSVLEQIVVSQSESVEMTSNKFDGITEAIDEMQKIIDRVSESSDEMAEDQSEIITLIEQLSAISEENAAGTEEASASVEEQTASMEEIAHSSEELAKIAEDLSRRVAQFRI</sequence>
<keyword evidence="4" id="KW-0812">Transmembrane</keyword>
<dbReference type="InterPro" id="IPR029151">
    <property type="entry name" value="Sensor-like_sf"/>
</dbReference>
<feature type="domain" description="Methyl-accepting transducer" evidence="5">
    <location>
        <begin position="392"/>
        <end position="649"/>
    </location>
</feature>
<evidence type="ECO:0000259" key="6">
    <source>
        <dbReference type="PROSITE" id="PS50885"/>
    </source>
</evidence>
<keyword evidence="8" id="KW-1185">Reference proteome</keyword>
<comment type="caution">
    <text evidence="7">The sequence shown here is derived from an EMBL/GenBank/DDBJ whole genome shotgun (WGS) entry which is preliminary data.</text>
</comment>
<dbReference type="AlphaFoldDB" id="A0A917JEJ0"/>
<feature type="domain" description="HAMP" evidence="6">
    <location>
        <begin position="318"/>
        <end position="373"/>
    </location>
</feature>
<dbReference type="InterPro" id="IPR003660">
    <property type="entry name" value="HAMP_dom"/>
</dbReference>
<dbReference type="PROSITE" id="PS50111">
    <property type="entry name" value="CHEMOTAXIS_TRANSDUC_2"/>
    <property type="match status" value="1"/>
</dbReference>
<evidence type="ECO:0000259" key="5">
    <source>
        <dbReference type="PROSITE" id="PS50111"/>
    </source>
</evidence>
<keyword evidence="1 3" id="KW-0807">Transducer</keyword>
<gene>
    <name evidence="7" type="ORF">GCM10011482_03010</name>
</gene>